<keyword evidence="3" id="KW-0732">Signal</keyword>
<feature type="domain" description="RagB/SusD" evidence="6">
    <location>
        <begin position="287"/>
        <end position="579"/>
    </location>
</feature>
<dbReference type="Gene3D" id="1.25.40.390">
    <property type="match status" value="1"/>
</dbReference>
<dbReference type="Pfam" id="PF07980">
    <property type="entry name" value="SusD_RagB"/>
    <property type="match status" value="1"/>
</dbReference>
<keyword evidence="5" id="KW-0998">Cell outer membrane</keyword>
<dbReference type="InterPro" id="IPR012944">
    <property type="entry name" value="SusD_RagB_dom"/>
</dbReference>
<dbReference type="OrthoDB" id="5694214at2"/>
<keyword evidence="4" id="KW-0472">Membrane</keyword>
<dbReference type="RefSeq" id="WP_112782269.1">
    <property type="nucleotide sequence ID" value="NZ_CP030041.1"/>
</dbReference>
<dbReference type="Pfam" id="PF14322">
    <property type="entry name" value="SusD-like_3"/>
    <property type="match status" value="1"/>
</dbReference>
<gene>
    <name evidence="8" type="ORF">DN752_01160</name>
</gene>
<evidence type="ECO:0000256" key="2">
    <source>
        <dbReference type="ARBA" id="ARBA00006275"/>
    </source>
</evidence>
<dbReference type="SUPFAM" id="SSF48452">
    <property type="entry name" value="TPR-like"/>
    <property type="match status" value="1"/>
</dbReference>
<dbReference type="InterPro" id="IPR011990">
    <property type="entry name" value="TPR-like_helical_dom_sf"/>
</dbReference>
<reference evidence="8 9" key="1">
    <citation type="submission" date="2018-06" db="EMBL/GenBank/DDBJ databases">
        <title>Echinicola strongylocentroti sp. nov., isolated from a sea urchin Strongylocentrotus intermedius.</title>
        <authorList>
            <person name="Bae S.S."/>
        </authorList>
    </citation>
    <scope>NUCLEOTIDE SEQUENCE [LARGE SCALE GENOMIC DNA]</scope>
    <source>
        <strain evidence="8 9">MEBiC08714</strain>
    </source>
</reference>
<protein>
    <submittedName>
        <fullName evidence="8">RagB/SusD family nutrient uptake outer membrane protein</fullName>
    </submittedName>
</protein>
<dbReference type="InterPro" id="IPR033985">
    <property type="entry name" value="SusD-like_N"/>
</dbReference>
<dbReference type="Proteomes" id="UP000248688">
    <property type="component" value="Chromosome"/>
</dbReference>
<keyword evidence="9" id="KW-1185">Reference proteome</keyword>
<proteinExistence type="inferred from homology"/>
<evidence type="ECO:0000259" key="7">
    <source>
        <dbReference type="Pfam" id="PF14322"/>
    </source>
</evidence>
<accession>A0A2Z4IEE2</accession>
<dbReference type="PROSITE" id="PS51257">
    <property type="entry name" value="PROKAR_LIPOPROTEIN"/>
    <property type="match status" value="1"/>
</dbReference>
<evidence type="ECO:0000259" key="6">
    <source>
        <dbReference type="Pfam" id="PF07980"/>
    </source>
</evidence>
<comment type="subcellular location">
    <subcellularLocation>
        <location evidence="1">Cell outer membrane</location>
    </subcellularLocation>
</comment>
<name>A0A2Z4IEE2_9BACT</name>
<dbReference type="AlphaFoldDB" id="A0A2Z4IEE2"/>
<evidence type="ECO:0000256" key="1">
    <source>
        <dbReference type="ARBA" id="ARBA00004442"/>
    </source>
</evidence>
<dbReference type="GO" id="GO:0009279">
    <property type="term" value="C:cell outer membrane"/>
    <property type="evidence" value="ECO:0007669"/>
    <property type="project" value="UniProtKB-SubCell"/>
</dbReference>
<dbReference type="EMBL" id="CP030041">
    <property type="protein sequence ID" value="AWW28848.1"/>
    <property type="molecule type" value="Genomic_DNA"/>
</dbReference>
<sequence length="579" mass="66357">MKNIVLLVGVVVSLMGCNNDFLEQTPGTELGETEDFWNNESSVETYSNGFYSYIDRDLITEDFSSDNSEHIGNPPAIRRGIYSIPTSLGSGGWSWGQLRDINYFIENVSRADLDGNVKNRSLALAKFFRAWFYYDKVRQFGDVPWYGKVLDTNDEDLYKPRDSRILVMDSVRKDLDYAIAHLPEETYKNRISKWTALALKSRVCLYEGTWRKYHTEAALSESDPFLEEAAEASKSIMDAATYSLFQTGNTDTDYFELFQPKDAYTDEVILARSSDTQTFYYTPLFTSTSNGNFGATRDLVGTYLMKDGRTFQQAYPQAQKRDTMSYFNEFQNRDPRLSQTLVSPGYVRVGTEEEAVADFSQNVTGYMIHKRVGPPIEDQGGGYRDVIIFRYAEVLLNYAEAKAELGELGQEGVDQTINLIRDRVGIPHLSLPVQVDGFLDGIYDHTSDPLVLEIRRERRVELAFEGFRTDDLKRWKEGHLFRKEYEGIYVKGLHEYIDLNGDDNPNLYVLEYDETPPADQVEGVQYFRMSEIHGLSEDNQGRIVPYNAALPVFEDHEYLKPIPTEELTLNPELEQNPGW</sequence>
<evidence type="ECO:0000313" key="9">
    <source>
        <dbReference type="Proteomes" id="UP000248688"/>
    </source>
</evidence>
<evidence type="ECO:0000256" key="4">
    <source>
        <dbReference type="ARBA" id="ARBA00023136"/>
    </source>
</evidence>
<comment type="similarity">
    <text evidence="2">Belongs to the SusD family.</text>
</comment>
<dbReference type="KEGG" id="est:DN752_01160"/>
<evidence type="ECO:0000313" key="8">
    <source>
        <dbReference type="EMBL" id="AWW28848.1"/>
    </source>
</evidence>
<feature type="domain" description="SusD-like N-terminal" evidence="7">
    <location>
        <begin position="99"/>
        <end position="205"/>
    </location>
</feature>
<evidence type="ECO:0000256" key="5">
    <source>
        <dbReference type="ARBA" id="ARBA00023237"/>
    </source>
</evidence>
<evidence type="ECO:0000256" key="3">
    <source>
        <dbReference type="ARBA" id="ARBA00022729"/>
    </source>
</evidence>
<organism evidence="8 9">
    <name type="scientific">Echinicola strongylocentroti</name>
    <dbReference type="NCBI Taxonomy" id="1795355"/>
    <lineage>
        <taxon>Bacteria</taxon>
        <taxon>Pseudomonadati</taxon>
        <taxon>Bacteroidota</taxon>
        <taxon>Cytophagia</taxon>
        <taxon>Cytophagales</taxon>
        <taxon>Cyclobacteriaceae</taxon>
        <taxon>Echinicola</taxon>
    </lineage>
</organism>